<dbReference type="OMA" id="YAYHAVK"/>
<dbReference type="EMBL" id="CAJJDP010000017">
    <property type="protein sequence ID" value="CAD8145688.1"/>
    <property type="molecule type" value="Genomic_DNA"/>
</dbReference>
<accession>A0A8S1T1V6</accession>
<comment type="caution">
    <text evidence="1">The sequence shown here is derived from an EMBL/GenBank/DDBJ whole genome shotgun (WGS) entry which is preliminary data.</text>
</comment>
<dbReference type="AlphaFoldDB" id="A0A8S1T1V6"/>
<proteinExistence type="predicted"/>
<name>A0A8S1T1V6_PAROT</name>
<gene>
    <name evidence="1" type="ORF">POCTA_138.1.T0170356</name>
</gene>
<dbReference type="Proteomes" id="UP000683925">
    <property type="component" value="Unassembled WGS sequence"/>
</dbReference>
<keyword evidence="2" id="KW-1185">Reference proteome</keyword>
<protein>
    <submittedName>
        <fullName evidence="1">Uncharacterized protein</fullName>
    </submittedName>
</protein>
<dbReference type="OrthoDB" id="296802at2759"/>
<reference evidence="1" key="1">
    <citation type="submission" date="2021-01" db="EMBL/GenBank/DDBJ databases">
        <authorList>
            <consortium name="Genoscope - CEA"/>
            <person name="William W."/>
        </authorList>
    </citation>
    <scope>NUCLEOTIDE SEQUENCE</scope>
</reference>
<evidence type="ECO:0000313" key="1">
    <source>
        <dbReference type="EMBL" id="CAD8145688.1"/>
    </source>
</evidence>
<evidence type="ECO:0000313" key="2">
    <source>
        <dbReference type="Proteomes" id="UP000683925"/>
    </source>
</evidence>
<organism evidence="1 2">
    <name type="scientific">Paramecium octaurelia</name>
    <dbReference type="NCBI Taxonomy" id="43137"/>
    <lineage>
        <taxon>Eukaryota</taxon>
        <taxon>Sar</taxon>
        <taxon>Alveolata</taxon>
        <taxon>Ciliophora</taxon>
        <taxon>Intramacronucleata</taxon>
        <taxon>Oligohymenophorea</taxon>
        <taxon>Peniculida</taxon>
        <taxon>Parameciidae</taxon>
        <taxon>Paramecium</taxon>
    </lineage>
</organism>
<sequence>MFLKRIASSFSKSHHLVIPYYNKGYQTPIYNGLVADLVKDGLKIKDVDGFIYAFNNVIASINHEDFKEFANKTCDSELVKGFETGLKRLQDNNQFIQPIYDPEIEEEIIISDITFCFELNDQESYYLQKPLFKLEFSQSKLEFYNSLIKILKNPLNQFRFGPKLTLILDCFIKCKTSIKIQNFDLHPYAYHAVKFQAIKQESQNTNIFGGVIGLSVDQMVLGQNYNWRIINIDNFLKR</sequence>